<dbReference type="SUPFAM" id="SSF53335">
    <property type="entry name" value="S-adenosyl-L-methionine-dependent methyltransferases"/>
    <property type="match status" value="1"/>
</dbReference>
<gene>
    <name evidence="7" type="ordered locus">Aboo_0209</name>
</gene>
<keyword evidence="4" id="KW-0819">tRNA processing</keyword>
<dbReference type="GO" id="GO:0160107">
    <property type="term" value="F:tRNA (adenine(58)-N1)-methyltransferase activity"/>
    <property type="evidence" value="ECO:0007669"/>
    <property type="project" value="InterPro"/>
</dbReference>
<dbReference type="GO" id="GO:0030488">
    <property type="term" value="P:tRNA methylation"/>
    <property type="evidence" value="ECO:0007669"/>
    <property type="project" value="InterPro"/>
</dbReference>
<dbReference type="Pfam" id="PF08704">
    <property type="entry name" value="GCD14"/>
    <property type="match status" value="1"/>
</dbReference>
<evidence type="ECO:0000256" key="1">
    <source>
        <dbReference type="ARBA" id="ARBA00022603"/>
    </source>
</evidence>
<dbReference type="KEGG" id="abi:Aboo_0209"/>
<feature type="binding site" evidence="5">
    <location>
        <position position="155"/>
    </location>
    <ligand>
        <name>S-adenosyl-L-methionine</name>
        <dbReference type="ChEBI" id="CHEBI:59789"/>
    </ligand>
</feature>
<dbReference type="Proteomes" id="UP000001400">
    <property type="component" value="Chromosome"/>
</dbReference>
<keyword evidence="3 5" id="KW-0949">S-adenosyl-L-methionine</keyword>
<dbReference type="OrthoDB" id="30774at2157"/>
<dbReference type="PIRSF" id="PIRSF017269">
    <property type="entry name" value="GCD14"/>
    <property type="match status" value="1"/>
</dbReference>
<dbReference type="InterPro" id="IPR029063">
    <property type="entry name" value="SAM-dependent_MTases_sf"/>
</dbReference>
<dbReference type="InterPro" id="IPR014816">
    <property type="entry name" value="tRNA_MeTrfase_Gcd14"/>
</dbReference>
<evidence type="ECO:0000259" key="6">
    <source>
        <dbReference type="Pfam" id="PF08704"/>
    </source>
</evidence>
<keyword evidence="8" id="KW-1185">Reference proteome</keyword>
<dbReference type="eggNOG" id="arCOG00978">
    <property type="taxonomic scope" value="Archaea"/>
</dbReference>
<keyword evidence="2" id="KW-0808">Transferase</keyword>
<evidence type="ECO:0000256" key="3">
    <source>
        <dbReference type="ARBA" id="ARBA00022691"/>
    </source>
</evidence>
<dbReference type="CDD" id="cd02440">
    <property type="entry name" value="AdoMet_MTases"/>
    <property type="match status" value="1"/>
</dbReference>
<dbReference type="EMBL" id="CP001941">
    <property type="protein sequence ID" value="ADD08021.1"/>
    <property type="molecule type" value="Genomic_DNA"/>
</dbReference>
<keyword evidence="1 7" id="KW-0489">Methyltransferase</keyword>
<dbReference type="STRING" id="439481.Aboo_0209"/>
<dbReference type="PROSITE" id="PS51620">
    <property type="entry name" value="SAM_TRM61"/>
    <property type="match status" value="1"/>
</dbReference>
<feature type="domain" description="tRNA (adenine(58)-N(1))-methyltransferase catalytic subunit TRM61 C-terminal" evidence="6">
    <location>
        <begin position="43"/>
        <end position="211"/>
    </location>
</feature>
<feature type="binding site" evidence="5">
    <location>
        <position position="139"/>
    </location>
    <ligand>
        <name>S-adenosyl-L-methionine</name>
        <dbReference type="ChEBI" id="CHEBI:59789"/>
    </ligand>
</feature>
<evidence type="ECO:0000313" key="7">
    <source>
        <dbReference type="EMBL" id="ADD08021.1"/>
    </source>
</evidence>
<dbReference type="Gene3D" id="3.40.50.150">
    <property type="entry name" value="Vaccinia Virus protein VP39"/>
    <property type="match status" value="1"/>
</dbReference>
<feature type="binding site" evidence="5">
    <location>
        <position position="111"/>
    </location>
    <ligand>
        <name>S-adenosyl-L-methionine</name>
        <dbReference type="ChEBI" id="CHEBI:59789"/>
    </ligand>
</feature>
<dbReference type="AlphaFoldDB" id="B5IHD1"/>
<sequence length="237" mass="26839">MLTVLDGKRRYLARKNGMYHIGDFAVLKDLKEGKAKLGTREVYVLRSNLYDYISTIKRKAQIIALKDAAYIIARCGIRSGWRVVEGGAGSGAMSIALLYYTYPDGKVYTYELRDDFAAIAKKNVENAGLQAHWILKKGDIRKDVEERDVDAFILDIPEPWEAVDMAKKALRQSGCIMAYIPTYNQLERVYRKMKSVGFVDLEATEIIKRNILVGDMGTRPDNVEVAHTGFMVFGRKL</sequence>
<dbReference type="PANTHER" id="PTHR12133:SF1">
    <property type="entry name" value="TRNA (ADENINE(58)-N(1))-METHYLTRANSFERASE, MITOCHONDRIAL"/>
    <property type="match status" value="1"/>
</dbReference>
<dbReference type="PANTHER" id="PTHR12133">
    <property type="entry name" value="TRNA (ADENINE(58)-N(1))-METHYLTRANSFERASE"/>
    <property type="match status" value="1"/>
</dbReference>
<protein>
    <submittedName>
        <fullName evidence="7">tRNA methyltransferase complex GCD14 subunit</fullName>
    </submittedName>
</protein>
<organism evidence="7 8">
    <name type="scientific">Aciduliprofundum boonei (strain DSM 19572 / T469)</name>
    <dbReference type="NCBI Taxonomy" id="439481"/>
    <lineage>
        <taxon>Archaea</taxon>
        <taxon>Methanobacteriati</taxon>
        <taxon>Thermoplasmatota</taxon>
        <taxon>DHVE2 group</taxon>
        <taxon>Candidatus Aciduliprofundum</taxon>
    </lineage>
</organism>
<evidence type="ECO:0000256" key="2">
    <source>
        <dbReference type="ARBA" id="ARBA00022679"/>
    </source>
</evidence>
<name>B5IHD1_ACIB4</name>
<reference evidence="7" key="1">
    <citation type="submission" date="2010-02" db="EMBL/GenBank/DDBJ databases">
        <title>Complete sequence of Aciduliprofundum boonei T469.</title>
        <authorList>
            <consortium name="US DOE Joint Genome Institute"/>
            <person name="Lucas S."/>
            <person name="Copeland A."/>
            <person name="Lapidus A."/>
            <person name="Cheng J.-F."/>
            <person name="Bruce D."/>
            <person name="Goodwin L."/>
            <person name="Pitluck S."/>
            <person name="Saunders E."/>
            <person name="Detter J.C."/>
            <person name="Han C."/>
            <person name="Tapia R."/>
            <person name="Land M."/>
            <person name="Hauser L."/>
            <person name="Kyrpides N."/>
            <person name="Mikhailova N."/>
            <person name="Flores G."/>
            <person name="Reysenbach A.-L."/>
            <person name="Woyke T."/>
        </authorList>
    </citation>
    <scope>NUCLEOTIDE SEQUENCE</scope>
    <source>
        <strain evidence="7">T469</strain>
    </source>
</reference>
<accession>B5IHD1</accession>
<evidence type="ECO:0000256" key="5">
    <source>
        <dbReference type="PIRSR" id="PIRSR017269-1"/>
    </source>
</evidence>
<dbReference type="GO" id="GO:0031515">
    <property type="term" value="C:tRNA (m1A) methyltransferase complex"/>
    <property type="evidence" value="ECO:0007669"/>
    <property type="project" value="InterPro"/>
</dbReference>
<dbReference type="HOGENOM" id="CLU_025402_0_1_2"/>
<dbReference type="InterPro" id="IPR049470">
    <property type="entry name" value="TRM61_C"/>
</dbReference>
<evidence type="ECO:0000313" key="8">
    <source>
        <dbReference type="Proteomes" id="UP000001400"/>
    </source>
</evidence>
<evidence type="ECO:0000256" key="4">
    <source>
        <dbReference type="ARBA" id="ARBA00022694"/>
    </source>
</evidence>
<proteinExistence type="predicted"/>